<evidence type="ECO:0008006" key="5">
    <source>
        <dbReference type="Google" id="ProtNLM"/>
    </source>
</evidence>
<feature type="transmembrane region" description="Helical" evidence="2">
    <location>
        <begin position="39"/>
        <end position="57"/>
    </location>
</feature>
<keyword evidence="2" id="KW-0472">Membrane</keyword>
<reference evidence="3 4" key="1">
    <citation type="submission" date="2023-12" db="EMBL/GenBank/DDBJ databases">
        <title>Streptomyces sp. V4-01.</title>
        <authorList>
            <person name="Somphong A."/>
            <person name="Phongsopitanun W."/>
        </authorList>
    </citation>
    <scope>NUCLEOTIDE SEQUENCE [LARGE SCALE GENOMIC DNA]</scope>
    <source>
        <strain evidence="3 4">V4-01</strain>
    </source>
</reference>
<protein>
    <recommendedName>
        <fullName evidence="5">Serine hydrolase</fullName>
    </recommendedName>
</protein>
<accession>A0ABU7P3W8</accession>
<comment type="caution">
    <text evidence="3">The sequence shown here is derived from an EMBL/GenBank/DDBJ whole genome shotgun (WGS) entry which is preliminary data.</text>
</comment>
<evidence type="ECO:0000313" key="3">
    <source>
        <dbReference type="EMBL" id="MEE4540358.1"/>
    </source>
</evidence>
<gene>
    <name evidence="3" type="ORF">V2S66_00055</name>
</gene>
<dbReference type="EMBL" id="JAZEWV010000001">
    <property type="protein sequence ID" value="MEE4540358.1"/>
    <property type="molecule type" value="Genomic_DNA"/>
</dbReference>
<proteinExistence type="predicted"/>
<keyword evidence="2" id="KW-1133">Transmembrane helix</keyword>
<sequence length="424" mass="44235">MKQQPIERALRELAELAGPHQIDLNALGGRIRRRHRTRLAVVSATAVALVAACGWLLPDLASGDGAAGPAGPVRPAQQGPQGSLTTPAPGRLDVEARQVAELFERVLPPGRVTVVSGQGLHDKGLPSPLGSGRFEPSAAVVYDDGHGAVLVRVVMSRWGDPDKTTSPFTCAVGRDEPKPDQCETVLLPGGGVFQLSRMDALKGAWNAEWTATYAAPDGARVVIQEDNAPNGKGSAPTRGEPPFDAAQLRQMVTSPLWRQQLAAIPAAGGQSRQTTTPFGPDGVGAIFYRLMPSGFTRSGFADAQDPLLGNTMVLADAQGRGSVFSGVLTGGATSEAGYVTGFRQDYPNATLLPNGDWLGTKKVTGKGGTGTGQYWVAVLRGHSRIVVVALNSVGVDGPRTRPTPVLTIDQLTAIAGSPAWGTGR</sequence>
<dbReference type="RefSeq" id="WP_330792007.1">
    <property type="nucleotide sequence ID" value="NZ_JAZEWV010000001.1"/>
</dbReference>
<evidence type="ECO:0000256" key="2">
    <source>
        <dbReference type="SAM" id="Phobius"/>
    </source>
</evidence>
<evidence type="ECO:0000256" key="1">
    <source>
        <dbReference type="SAM" id="MobiDB-lite"/>
    </source>
</evidence>
<dbReference type="Proteomes" id="UP001344658">
    <property type="component" value="Unassembled WGS sequence"/>
</dbReference>
<keyword evidence="4" id="KW-1185">Reference proteome</keyword>
<organism evidence="3 4">
    <name type="scientific">Actinacidiphila polyblastidii</name>
    <dbReference type="NCBI Taxonomy" id="3110430"/>
    <lineage>
        <taxon>Bacteria</taxon>
        <taxon>Bacillati</taxon>
        <taxon>Actinomycetota</taxon>
        <taxon>Actinomycetes</taxon>
        <taxon>Kitasatosporales</taxon>
        <taxon>Streptomycetaceae</taxon>
        <taxon>Actinacidiphila</taxon>
    </lineage>
</organism>
<feature type="region of interest" description="Disordered" evidence="1">
    <location>
        <begin position="66"/>
        <end position="90"/>
    </location>
</feature>
<feature type="compositionally biased region" description="Low complexity" evidence="1">
    <location>
        <begin position="66"/>
        <end position="82"/>
    </location>
</feature>
<name>A0ABU7P3W8_9ACTN</name>
<keyword evidence="2" id="KW-0812">Transmembrane</keyword>
<evidence type="ECO:0000313" key="4">
    <source>
        <dbReference type="Proteomes" id="UP001344658"/>
    </source>
</evidence>